<comment type="subcellular location">
    <subcellularLocation>
        <location evidence="1">Cell membrane</location>
        <topology evidence="1">Lipid-anchor</topology>
        <topology evidence="1">GPI-anchor</topology>
    </subcellularLocation>
</comment>
<protein>
    <recommendedName>
        <fullName evidence="11">Bifunctional inhibitor/plant lipid transfer protein/seed storage helical domain-containing protein</fullName>
    </recommendedName>
</protein>
<keyword evidence="3" id="KW-1003">Cell membrane</keyword>
<dbReference type="InterPro" id="IPR000528">
    <property type="entry name" value="Plant_nsLTP"/>
</dbReference>
<keyword evidence="9" id="KW-0449">Lipoprotein</keyword>
<dbReference type="GO" id="GO:0006869">
    <property type="term" value="P:lipid transport"/>
    <property type="evidence" value="ECO:0007669"/>
    <property type="project" value="InterPro"/>
</dbReference>
<sequence length="191" mass="19920">MKQLFVLYIVLILYSYVAAELLSPSEAPLVSESPLVSPSDAPVVSESPLVSPSDTPVVSESPFVSPSDAPVLSESPIVSPSGAPVLSPSSEPSNNDCSTVIYSMFDCLSFLTVGSTDLSPTKSCCDGVKTVLEYNPNCLCIALESSRDMGFELINRKALAMPSICNIPINPHCDVASSPTASISTPAATTS</sequence>
<evidence type="ECO:0000256" key="4">
    <source>
        <dbReference type="ARBA" id="ARBA00022622"/>
    </source>
</evidence>
<feature type="chain" id="PRO_5036466070" description="Bifunctional inhibitor/plant lipid transfer protein/seed storage helical domain-containing protein" evidence="10">
    <location>
        <begin position="20"/>
        <end position="191"/>
    </location>
</feature>
<evidence type="ECO:0000256" key="1">
    <source>
        <dbReference type="ARBA" id="ARBA00004609"/>
    </source>
</evidence>
<dbReference type="EMBL" id="JAAMPC010000004">
    <property type="protein sequence ID" value="KAG2314707.1"/>
    <property type="molecule type" value="Genomic_DNA"/>
</dbReference>
<evidence type="ECO:0000256" key="6">
    <source>
        <dbReference type="ARBA" id="ARBA00023136"/>
    </source>
</evidence>
<organism evidence="12 13">
    <name type="scientific">Brassica carinata</name>
    <name type="common">Ethiopian mustard</name>
    <name type="synonym">Abyssinian cabbage</name>
    <dbReference type="NCBI Taxonomy" id="52824"/>
    <lineage>
        <taxon>Eukaryota</taxon>
        <taxon>Viridiplantae</taxon>
        <taxon>Streptophyta</taxon>
        <taxon>Embryophyta</taxon>
        <taxon>Tracheophyta</taxon>
        <taxon>Spermatophyta</taxon>
        <taxon>Magnoliopsida</taxon>
        <taxon>eudicotyledons</taxon>
        <taxon>Gunneridae</taxon>
        <taxon>Pentapetalae</taxon>
        <taxon>rosids</taxon>
        <taxon>malvids</taxon>
        <taxon>Brassicales</taxon>
        <taxon>Brassicaceae</taxon>
        <taxon>Brassiceae</taxon>
        <taxon>Brassica</taxon>
    </lineage>
</organism>
<proteinExistence type="inferred from homology"/>
<evidence type="ECO:0000256" key="2">
    <source>
        <dbReference type="ARBA" id="ARBA00009748"/>
    </source>
</evidence>
<evidence type="ECO:0000256" key="3">
    <source>
        <dbReference type="ARBA" id="ARBA00022475"/>
    </source>
</evidence>
<comment type="caution">
    <text evidence="12">The sequence shown here is derived from an EMBL/GenBank/DDBJ whole genome shotgun (WGS) entry which is preliminary data.</text>
</comment>
<evidence type="ECO:0000313" key="13">
    <source>
        <dbReference type="Proteomes" id="UP000886595"/>
    </source>
</evidence>
<evidence type="ECO:0000313" key="12">
    <source>
        <dbReference type="EMBL" id="KAG2314707.1"/>
    </source>
</evidence>
<name>A0A8X8AXT0_BRACI</name>
<keyword evidence="6" id="KW-0472">Membrane</keyword>
<evidence type="ECO:0000256" key="10">
    <source>
        <dbReference type="SAM" id="SignalP"/>
    </source>
</evidence>
<dbReference type="InterPro" id="IPR043325">
    <property type="entry name" value="LTSS"/>
</dbReference>
<keyword evidence="7" id="KW-1015">Disulfide bond</keyword>
<reference evidence="12 13" key="1">
    <citation type="submission" date="2020-02" db="EMBL/GenBank/DDBJ databases">
        <authorList>
            <person name="Ma Q."/>
            <person name="Huang Y."/>
            <person name="Song X."/>
            <person name="Pei D."/>
        </authorList>
    </citation>
    <scope>NUCLEOTIDE SEQUENCE [LARGE SCALE GENOMIC DNA]</scope>
    <source>
        <strain evidence="12">Sxm20200214</strain>
        <tissue evidence="12">Leaf</tissue>
    </source>
</reference>
<keyword evidence="5 10" id="KW-0732">Signal</keyword>
<keyword evidence="8" id="KW-0325">Glycoprotein</keyword>
<evidence type="ECO:0000259" key="11">
    <source>
        <dbReference type="SMART" id="SM00499"/>
    </source>
</evidence>
<dbReference type="Pfam" id="PF14368">
    <property type="entry name" value="LTP_2"/>
    <property type="match status" value="1"/>
</dbReference>
<dbReference type="SUPFAM" id="SSF47699">
    <property type="entry name" value="Bifunctional inhibitor/lipid-transfer protein/seed storage 2S albumin"/>
    <property type="match status" value="1"/>
</dbReference>
<comment type="similarity">
    <text evidence="2">Belongs to the plant LTP family.</text>
</comment>
<evidence type="ECO:0000256" key="9">
    <source>
        <dbReference type="ARBA" id="ARBA00023288"/>
    </source>
</evidence>
<dbReference type="AlphaFoldDB" id="A0A8X8AXT0"/>
<accession>A0A8X8AXT0</accession>
<dbReference type="InterPro" id="IPR036312">
    <property type="entry name" value="Bifun_inhib/LTP/seed_sf"/>
</dbReference>
<dbReference type="FunFam" id="1.10.110.10:FF:000001">
    <property type="entry name" value="Bifunctional inhibitor/lipid-transfer protein/seed storage 2S albumin superfamily protein"/>
    <property type="match status" value="1"/>
</dbReference>
<dbReference type="PANTHER" id="PTHR33044">
    <property type="entry name" value="BIFUNCTIONAL INHIBITOR/LIPID-TRANSFER PROTEIN/SEED STORAGE 2S ALBUMIN SUPERFAMILY PROTEIN-RELATED"/>
    <property type="match status" value="1"/>
</dbReference>
<dbReference type="Proteomes" id="UP000886595">
    <property type="component" value="Unassembled WGS sequence"/>
</dbReference>
<feature type="domain" description="Bifunctional inhibitor/plant lipid transfer protein/seed storage helical" evidence="11">
    <location>
        <begin position="97"/>
        <end position="173"/>
    </location>
</feature>
<evidence type="ECO:0000256" key="7">
    <source>
        <dbReference type="ARBA" id="ARBA00023157"/>
    </source>
</evidence>
<feature type="signal peptide" evidence="10">
    <location>
        <begin position="1"/>
        <end position="19"/>
    </location>
</feature>
<gene>
    <name evidence="12" type="ORF">Bca52824_017829</name>
</gene>
<dbReference type="Gene3D" id="1.10.110.10">
    <property type="entry name" value="Plant lipid-transfer and hydrophobic proteins"/>
    <property type="match status" value="1"/>
</dbReference>
<dbReference type="CDD" id="cd00010">
    <property type="entry name" value="AAI_LTSS"/>
    <property type="match status" value="1"/>
</dbReference>
<keyword evidence="13" id="KW-1185">Reference proteome</keyword>
<evidence type="ECO:0000256" key="5">
    <source>
        <dbReference type="ARBA" id="ARBA00022729"/>
    </source>
</evidence>
<dbReference type="GO" id="GO:0005886">
    <property type="term" value="C:plasma membrane"/>
    <property type="evidence" value="ECO:0007669"/>
    <property type="project" value="UniProtKB-SubCell"/>
</dbReference>
<dbReference type="GO" id="GO:0098552">
    <property type="term" value="C:side of membrane"/>
    <property type="evidence" value="ECO:0007669"/>
    <property type="project" value="UniProtKB-KW"/>
</dbReference>
<keyword evidence="4" id="KW-0336">GPI-anchor</keyword>
<dbReference type="InterPro" id="IPR016140">
    <property type="entry name" value="Bifunc_inhib/LTP/seed_store"/>
</dbReference>
<dbReference type="OrthoDB" id="659547at2759"/>
<evidence type="ECO:0000256" key="8">
    <source>
        <dbReference type="ARBA" id="ARBA00023180"/>
    </source>
</evidence>
<dbReference type="PRINTS" id="PR00382">
    <property type="entry name" value="LIPIDTRNSFER"/>
</dbReference>
<dbReference type="GO" id="GO:0008289">
    <property type="term" value="F:lipid binding"/>
    <property type="evidence" value="ECO:0007669"/>
    <property type="project" value="InterPro"/>
</dbReference>
<dbReference type="SMART" id="SM00499">
    <property type="entry name" value="AAI"/>
    <property type="match status" value="1"/>
</dbReference>